<accession>A0A133UQF3</accession>
<comment type="caution">
    <text evidence="3">The sequence shown here is derived from an EMBL/GenBank/DDBJ whole genome shotgun (WGS) entry which is preliminary data.</text>
</comment>
<feature type="transmembrane region" description="Helical" evidence="2">
    <location>
        <begin position="65"/>
        <end position="87"/>
    </location>
</feature>
<evidence type="ECO:0000313" key="3">
    <source>
        <dbReference type="EMBL" id="KXA96346.1"/>
    </source>
</evidence>
<name>A0A133UQF3_9EURY</name>
<gene>
    <name evidence="3" type="ORF">AKJ38_03420</name>
</gene>
<sequence>MSWLFPILFGVGWTMYEAYRTWPILIWQKFALKVGAIGATILCALTLAAMTEAGLSASLEVSTDLAGVILFTGFVLPPAYILSAVLLPPPTQEEKEADIIQKYLESMKTLVDEDALAAKLLEKLRKGNIAEDISKKTADRTLGGVEIILEQWGEDLQGESFEDADQFAEEIGEKVTEMVVGADSFEKGQSFQKLTCQLLTLLGFEVVNHPPKGKPDHEVSVNGSLQFAVGVRQSHETGSRTVKWRDFQSGFNFAKNHGVPFMIIWWNSSRDRLWIKVVEPEELDVEHKRDYKLTLPKWVWRGEEKYTEQDDRDREESQRRARSWLRGFMPDNRGP</sequence>
<dbReference type="EMBL" id="LHXS01000070">
    <property type="protein sequence ID" value="KXA96346.1"/>
    <property type="molecule type" value="Genomic_DNA"/>
</dbReference>
<evidence type="ECO:0000256" key="2">
    <source>
        <dbReference type="SAM" id="Phobius"/>
    </source>
</evidence>
<organism evidence="3 4">
    <name type="scientific">candidate division MSBL1 archaeon SCGC-AAA259I14</name>
    <dbReference type="NCBI Taxonomy" id="1698268"/>
    <lineage>
        <taxon>Archaea</taxon>
        <taxon>Methanobacteriati</taxon>
        <taxon>Methanobacteriota</taxon>
        <taxon>candidate division MSBL1</taxon>
    </lineage>
</organism>
<feature type="transmembrane region" description="Helical" evidence="2">
    <location>
        <begin position="30"/>
        <end position="50"/>
    </location>
</feature>
<dbReference type="Proteomes" id="UP000070414">
    <property type="component" value="Unassembled WGS sequence"/>
</dbReference>
<evidence type="ECO:0000256" key="1">
    <source>
        <dbReference type="SAM" id="MobiDB-lite"/>
    </source>
</evidence>
<keyword evidence="2" id="KW-1133">Transmembrane helix</keyword>
<feature type="region of interest" description="Disordered" evidence="1">
    <location>
        <begin position="305"/>
        <end position="335"/>
    </location>
</feature>
<keyword evidence="2" id="KW-0812">Transmembrane</keyword>
<reference evidence="3 4" key="1">
    <citation type="journal article" date="2016" name="Sci. Rep.">
        <title>Metabolic traits of an uncultured archaeal lineage -MSBL1- from brine pools of the Red Sea.</title>
        <authorList>
            <person name="Mwirichia R."/>
            <person name="Alam I."/>
            <person name="Rashid M."/>
            <person name="Vinu M."/>
            <person name="Ba-Alawi W."/>
            <person name="Anthony Kamau A."/>
            <person name="Kamanda Ngugi D."/>
            <person name="Goker M."/>
            <person name="Klenk H.P."/>
            <person name="Bajic V."/>
            <person name="Stingl U."/>
        </authorList>
    </citation>
    <scope>NUCLEOTIDE SEQUENCE [LARGE SCALE GENOMIC DNA]</scope>
    <source>
        <strain evidence="3">SCGC-AAA259I14</strain>
    </source>
</reference>
<proteinExistence type="predicted"/>
<keyword evidence="4" id="KW-1185">Reference proteome</keyword>
<keyword evidence="2" id="KW-0472">Membrane</keyword>
<feature type="compositionally biased region" description="Basic and acidic residues" evidence="1">
    <location>
        <begin position="305"/>
        <end position="319"/>
    </location>
</feature>
<dbReference type="AlphaFoldDB" id="A0A133UQF3"/>
<protein>
    <submittedName>
        <fullName evidence="3">Uncharacterized protein</fullName>
    </submittedName>
</protein>
<evidence type="ECO:0000313" key="4">
    <source>
        <dbReference type="Proteomes" id="UP000070414"/>
    </source>
</evidence>